<reference evidence="13 14" key="1">
    <citation type="submission" date="2019-08" db="EMBL/GenBank/DDBJ databases">
        <authorList>
            <person name="Liang Q."/>
        </authorList>
    </citation>
    <scope>NUCLEOTIDE SEQUENCE [LARGE SCALE GENOMIC DNA]</scope>
    <source>
        <strain evidence="13 14">V1718</strain>
    </source>
</reference>
<comment type="subcellular location">
    <subcellularLocation>
        <location evidence="1 8">Cell outer membrane</location>
        <topology evidence="1 8">Multi-pass membrane protein</topology>
    </subcellularLocation>
</comment>
<keyword evidence="13" id="KW-0675">Receptor</keyword>
<dbReference type="InterPro" id="IPR039426">
    <property type="entry name" value="TonB-dep_rcpt-like"/>
</dbReference>
<dbReference type="KEGG" id="bbae:FRD01_18830"/>
<feature type="chain" id="PRO_5023052682" evidence="10">
    <location>
        <begin position="27"/>
        <end position="729"/>
    </location>
</feature>
<keyword evidence="3 8" id="KW-1134">Transmembrane beta strand</keyword>
<keyword evidence="2 8" id="KW-0813">Transport</keyword>
<evidence type="ECO:0000256" key="6">
    <source>
        <dbReference type="ARBA" id="ARBA00023136"/>
    </source>
</evidence>
<protein>
    <submittedName>
        <fullName evidence="13">TonB-dependent receptor</fullName>
    </submittedName>
</protein>
<evidence type="ECO:0000256" key="9">
    <source>
        <dbReference type="RuleBase" id="RU003357"/>
    </source>
</evidence>
<name>A0A5B8XVQ0_9DELT</name>
<dbReference type="Pfam" id="PF00593">
    <property type="entry name" value="TonB_dep_Rec_b-barrel"/>
    <property type="match status" value="1"/>
</dbReference>
<dbReference type="GO" id="GO:0009279">
    <property type="term" value="C:cell outer membrane"/>
    <property type="evidence" value="ECO:0007669"/>
    <property type="project" value="UniProtKB-SubCell"/>
</dbReference>
<dbReference type="PANTHER" id="PTHR30442:SF0">
    <property type="entry name" value="FE(3+) DICITRATE TRANSPORT PROTEIN FECA"/>
    <property type="match status" value="1"/>
</dbReference>
<evidence type="ECO:0000313" key="14">
    <source>
        <dbReference type="Proteomes" id="UP000321595"/>
    </source>
</evidence>
<evidence type="ECO:0000256" key="3">
    <source>
        <dbReference type="ARBA" id="ARBA00022452"/>
    </source>
</evidence>
<dbReference type="InterPro" id="IPR012910">
    <property type="entry name" value="Plug_dom"/>
</dbReference>
<keyword evidence="7 8" id="KW-0998">Cell outer membrane</keyword>
<evidence type="ECO:0000256" key="2">
    <source>
        <dbReference type="ARBA" id="ARBA00022448"/>
    </source>
</evidence>
<dbReference type="Gene3D" id="2.40.170.20">
    <property type="entry name" value="TonB-dependent receptor, beta-barrel domain"/>
    <property type="match status" value="1"/>
</dbReference>
<dbReference type="PANTHER" id="PTHR30442">
    <property type="entry name" value="IRON III DICITRATE TRANSPORT PROTEIN FECA"/>
    <property type="match status" value="1"/>
</dbReference>
<evidence type="ECO:0000259" key="11">
    <source>
        <dbReference type="Pfam" id="PF00593"/>
    </source>
</evidence>
<evidence type="ECO:0000256" key="8">
    <source>
        <dbReference type="PROSITE-ProRule" id="PRU01360"/>
    </source>
</evidence>
<accession>A0A5B8XVQ0</accession>
<evidence type="ECO:0000256" key="1">
    <source>
        <dbReference type="ARBA" id="ARBA00004571"/>
    </source>
</evidence>
<comment type="similarity">
    <text evidence="8 9">Belongs to the TonB-dependent receptor family.</text>
</comment>
<dbReference type="InterPro" id="IPR037066">
    <property type="entry name" value="Plug_dom_sf"/>
</dbReference>
<feature type="domain" description="TonB-dependent receptor-like beta-barrel" evidence="11">
    <location>
        <begin position="241"/>
        <end position="699"/>
    </location>
</feature>
<dbReference type="Pfam" id="PF07715">
    <property type="entry name" value="Plug"/>
    <property type="match status" value="1"/>
</dbReference>
<dbReference type="OrthoDB" id="5389752at2"/>
<keyword evidence="10" id="KW-0732">Signal</keyword>
<keyword evidence="5 9" id="KW-0798">TonB box</keyword>
<dbReference type="Gene3D" id="2.170.130.10">
    <property type="entry name" value="TonB-dependent receptor, plug domain"/>
    <property type="match status" value="1"/>
</dbReference>
<dbReference type="InterPro" id="IPR036942">
    <property type="entry name" value="Beta-barrel_TonB_sf"/>
</dbReference>
<feature type="domain" description="TonB-dependent receptor plug" evidence="12">
    <location>
        <begin position="50"/>
        <end position="157"/>
    </location>
</feature>
<dbReference type="AlphaFoldDB" id="A0A5B8XVQ0"/>
<dbReference type="InterPro" id="IPR000531">
    <property type="entry name" value="Beta-barrel_TonB"/>
</dbReference>
<sequence>MMMKPQMKYRVAIAGALVLISSSATAQEDDEIPEERVETVLITQEKIAKIGGAAHRVSEEELKRTDYANPESVVQQVPGVVVRGEDGFGLRPNIGIRGANSDRSKKVALMEDGVLFGPAPYSAPAAYYFPQIGRMVGVEVFKGPGSVQYGPNTMGGALNLITRPIPYKFSGGIKAEAGQYFTGRGHGWLGASTDWGGFVAEGFHMQSDGFKELDGGGDTGFNRQEFMLKGSLNTDYSAEHFHRLNAKIGWSREHSNETYLGLSDDDFAKNPRRRYAASALDEMDWVRSQLQLRHTWEWGDALSVESTLYRHDLRREWFKLNRMGEGTPIFDILNDPTGRRQVLYEVLTGQEDSLDPSENLFVGTNDRRYISQGLQTKARWKTEGEGWANVLEAGLRLHNDSIERYHTELGHRMESGRLVRDGELLLNTQNVGETYALAIHVLEQFSFWKFAFTPGARLELFEQTLTDELANTEVVGNQVVLVPGMGLSFEVVDKLSLLGGVHRGFSPTSPGQASDVSSETSINYEAGVRYSDARKRRLIEAVGFFNDYSNLLGECTFSAGCDETQLDDQFNAGAVEVWGVEFAGHWAFEAGAFTIPVRGTYTLIQSEFQSAFNSENPQFGEVEVGDELPYTPEHQASLQLGLEWEELSFYATGTWVSAMRESAGQSEDDLTTDDQLTLDLNAGWRFEEGFSITARAENITNDTGIASRRPFGARPHRPMLIMLGAGYEF</sequence>
<organism evidence="13 14">
    <name type="scientific">Microvenator marinus</name>
    <dbReference type="NCBI Taxonomy" id="2600177"/>
    <lineage>
        <taxon>Bacteria</taxon>
        <taxon>Deltaproteobacteria</taxon>
        <taxon>Bradymonadales</taxon>
        <taxon>Microvenatoraceae</taxon>
        <taxon>Microvenator</taxon>
    </lineage>
</organism>
<keyword evidence="6 8" id="KW-0472">Membrane</keyword>
<keyword evidence="4 8" id="KW-0812">Transmembrane</keyword>
<feature type="signal peptide" evidence="10">
    <location>
        <begin position="1"/>
        <end position="26"/>
    </location>
</feature>
<dbReference type="Proteomes" id="UP000321595">
    <property type="component" value="Chromosome"/>
</dbReference>
<gene>
    <name evidence="13" type="ORF">FRD01_18830</name>
</gene>
<evidence type="ECO:0000259" key="12">
    <source>
        <dbReference type="Pfam" id="PF07715"/>
    </source>
</evidence>
<evidence type="ECO:0000256" key="7">
    <source>
        <dbReference type="ARBA" id="ARBA00023237"/>
    </source>
</evidence>
<proteinExistence type="inferred from homology"/>
<evidence type="ECO:0000256" key="5">
    <source>
        <dbReference type="ARBA" id="ARBA00023077"/>
    </source>
</evidence>
<dbReference type="PROSITE" id="PS52016">
    <property type="entry name" value="TONB_DEPENDENT_REC_3"/>
    <property type="match status" value="1"/>
</dbReference>
<keyword evidence="14" id="KW-1185">Reference proteome</keyword>
<dbReference type="EMBL" id="CP042467">
    <property type="protein sequence ID" value="QED29251.1"/>
    <property type="molecule type" value="Genomic_DNA"/>
</dbReference>
<evidence type="ECO:0000256" key="4">
    <source>
        <dbReference type="ARBA" id="ARBA00022692"/>
    </source>
</evidence>
<dbReference type="SUPFAM" id="SSF56935">
    <property type="entry name" value="Porins"/>
    <property type="match status" value="1"/>
</dbReference>
<evidence type="ECO:0000313" key="13">
    <source>
        <dbReference type="EMBL" id="QED29251.1"/>
    </source>
</evidence>
<dbReference type="GO" id="GO:0033214">
    <property type="term" value="P:siderophore-iron import into cell"/>
    <property type="evidence" value="ECO:0007669"/>
    <property type="project" value="TreeGrafter"/>
</dbReference>
<evidence type="ECO:0000256" key="10">
    <source>
        <dbReference type="SAM" id="SignalP"/>
    </source>
</evidence>